<dbReference type="EMBL" id="PKGY01000002">
    <property type="protein sequence ID" value="PKZ22524.1"/>
    <property type="molecule type" value="Genomic_DNA"/>
</dbReference>
<evidence type="ECO:0000313" key="9">
    <source>
        <dbReference type="Proteomes" id="UP000069912"/>
    </source>
</evidence>
<keyword evidence="6" id="KW-0963">Cytoplasm</keyword>
<comment type="subcellular location">
    <subcellularLocation>
        <location evidence="6">Cytoplasm</location>
    </subcellularLocation>
</comment>
<evidence type="ECO:0000256" key="6">
    <source>
        <dbReference type="HAMAP-Rule" id="MF_00658"/>
    </source>
</evidence>
<dbReference type="AlphaFoldDB" id="A0A120I9A8"/>
<dbReference type="PANTHER" id="PTHR33603:SF1">
    <property type="entry name" value="RIBOSOMAL RNA LARGE SUBUNIT METHYLTRANSFERASE H"/>
    <property type="match status" value="1"/>
</dbReference>
<proteinExistence type="inferred from homology"/>
<comment type="similarity">
    <text evidence="5 6">Belongs to the RNA methyltransferase RlmH family.</text>
</comment>
<evidence type="ECO:0000313" key="10">
    <source>
        <dbReference type="Proteomes" id="UP000234239"/>
    </source>
</evidence>
<dbReference type="InterPro" id="IPR029026">
    <property type="entry name" value="tRNA_m1G_MTases_N"/>
</dbReference>
<dbReference type="InterPro" id="IPR029028">
    <property type="entry name" value="Alpha/beta_knot_MTases"/>
</dbReference>
<comment type="catalytic activity">
    <reaction evidence="6">
        <text>pseudouridine(1915) in 23S rRNA + S-adenosyl-L-methionine = N(3)-methylpseudouridine(1915) in 23S rRNA + S-adenosyl-L-homocysteine + H(+)</text>
        <dbReference type="Rhea" id="RHEA:42752"/>
        <dbReference type="Rhea" id="RHEA-COMP:10221"/>
        <dbReference type="Rhea" id="RHEA-COMP:10222"/>
        <dbReference type="ChEBI" id="CHEBI:15378"/>
        <dbReference type="ChEBI" id="CHEBI:57856"/>
        <dbReference type="ChEBI" id="CHEBI:59789"/>
        <dbReference type="ChEBI" id="CHEBI:65314"/>
        <dbReference type="ChEBI" id="CHEBI:74486"/>
        <dbReference type="EC" id="2.1.1.177"/>
    </reaction>
</comment>
<keyword evidence="9" id="KW-1185">Reference proteome</keyword>
<keyword evidence="2 6" id="KW-0489">Methyltransferase</keyword>
<dbReference type="Proteomes" id="UP000069912">
    <property type="component" value="Chromosome"/>
</dbReference>
<dbReference type="OrthoDB" id="9806643at2"/>
<gene>
    <name evidence="6" type="primary">rlmH</name>
    <name evidence="7" type="ORF">AWM72_06015</name>
    <name evidence="8" type="ORF">CYJ28_05250</name>
</gene>
<evidence type="ECO:0000256" key="1">
    <source>
        <dbReference type="ARBA" id="ARBA00022552"/>
    </source>
</evidence>
<evidence type="ECO:0000313" key="8">
    <source>
        <dbReference type="EMBL" id="PKZ22524.1"/>
    </source>
</evidence>
<dbReference type="GeneID" id="92903622"/>
<dbReference type="KEGG" id="asan:AWM72_06015"/>
<evidence type="ECO:0000256" key="2">
    <source>
        <dbReference type="ARBA" id="ARBA00022603"/>
    </source>
</evidence>
<keyword evidence="1 6" id="KW-0698">rRNA processing</keyword>
<dbReference type="RefSeq" id="WP_067974818.1">
    <property type="nucleotide sequence ID" value="NZ_CAJHKM010000001.1"/>
</dbReference>
<dbReference type="GO" id="GO:0070038">
    <property type="term" value="F:rRNA (pseudouridine-N3-)-methyltransferase activity"/>
    <property type="evidence" value="ECO:0007669"/>
    <property type="project" value="UniProtKB-UniRule"/>
</dbReference>
<dbReference type="Pfam" id="PF02590">
    <property type="entry name" value="SPOUT_MTase"/>
    <property type="match status" value="1"/>
</dbReference>
<dbReference type="SUPFAM" id="SSF75217">
    <property type="entry name" value="alpha/beta knot"/>
    <property type="match status" value="1"/>
</dbReference>
<reference evidence="9" key="2">
    <citation type="submission" date="2016-01" db="EMBL/GenBank/DDBJ databases">
        <title>Six Aerococcus type strain genome sequencing and assembly using PacBio and Illumina Hiseq.</title>
        <authorList>
            <person name="Carkaci D."/>
            <person name="Dargis R."/>
            <person name="Nielsen X.C."/>
            <person name="Skovgaard O."/>
            <person name="Fuursted K."/>
            <person name="Christensen J.J."/>
        </authorList>
    </citation>
    <scope>NUCLEOTIDE SEQUENCE [LARGE SCALE GENOMIC DNA]</scope>
    <source>
        <strain evidence="9">CCUG43001</strain>
    </source>
</reference>
<dbReference type="CDD" id="cd18081">
    <property type="entry name" value="RlmH-like"/>
    <property type="match status" value="1"/>
</dbReference>
<feature type="binding site" evidence="6">
    <location>
        <position position="108"/>
    </location>
    <ligand>
        <name>S-adenosyl-L-methionine</name>
        <dbReference type="ChEBI" id="CHEBI:59789"/>
    </ligand>
</feature>
<dbReference type="PIRSF" id="PIRSF004505">
    <property type="entry name" value="MT_bac"/>
    <property type="match status" value="1"/>
</dbReference>
<evidence type="ECO:0000256" key="4">
    <source>
        <dbReference type="ARBA" id="ARBA00022691"/>
    </source>
</evidence>
<organism evidence="7 9">
    <name type="scientific">Aerococcus sanguinicola</name>
    <dbReference type="NCBI Taxonomy" id="119206"/>
    <lineage>
        <taxon>Bacteria</taxon>
        <taxon>Bacillati</taxon>
        <taxon>Bacillota</taxon>
        <taxon>Bacilli</taxon>
        <taxon>Lactobacillales</taxon>
        <taxon>Aerococcaceae</taxon>
        <taxon>Aerococcus</taxon>
    </lineage>
</organism>
<evidence type="ECO:0000256" key="5">
    <source>
        <dbReference type="ARBA" id="ARBA00038303"/>
    </source>
</evidence>
<dbReference type="HAMAP" id="MF_00658">
    <property type="entry name" value="23SrRNA_methyltr_H"/>
    <property type="match status" value="1"/>
</dbReference>
<dbReference type="InterPro" id="IPR003742">
    <property type="entry name" value="RlmH-like"/>
</dbReference>
<dbReference type="NCBIfam" id="TIGR00246">
    <property type="entry name" value="tRNA_RlmH_YbeA"/>
    <property type="match status" value="1"/>
</dbReference>
<accession>A0A120I9A8</accession>
<name>A0A120I9A8_9LACT</name>
<dbReference type="PANTHER" id="PTHR33603">
    <property type="entry name" value="METHYLTRANSFERASE"/>
    <property type="match status" value="1"/>
</dbReference>
<dbReference type="EC" id="2.1.1.177" evidence="6"/>
<sequence length="159" mass="18055">MQVKLIVVGKLKEKYLKQGIAEYAKRLQAYCKFEVIEVKDEATPEEGSEAELDLVRDKEGERILAKIKADDYVVHLALDGDLLDSEGLAKKLQNAMTHGKSSFVYVIGGSVGTSQAVRRRADLNLSFGRLTLPHQLMRLVLVEQIYRSFRIQNHQPYHK</sequence>
<evidence type="ECO:0000256" key="3">
    <source>
        <dbReference type="ARBA" id="ARBA00022679"/>
    </source>
</evidence>
<dbReference type="NCBIfam" id="NF000985">
    <property type="entry name" value="PRK00103.1-3"/>
    <property type="match status" value="1"/>
</dbReference>
<keyword evidence="4 6" id="KW-0949">S-adenosyl-L-methionine</keyword>
<evidence type="ECO:0000313" key="7">
    <source>
        <dbReference type="EMBL" id="AMB94344.1"/>
    </source>
</evidence>
<dbReference type="GO" id="GO:0005737">
    <property type="term" value="C:cytoplasm"/>
    <property type="evidence" value="ECO:0007669"/>
    <property type="project" value="UniProtKB-SubCell"/>
</dbReference>
<feature type="binding site" evidence="6">
    <location>
        <begin position="127"/>
        <end position="132"/>
    </location>
    <ligand>
        <name>S-adenosyl-L-methionine</name>
        <dbReference type="ChEBI" id="CHEBI:59789"/>
    </ligand>
</feature>
<dbReference type="Gene3D" id="3.40.1280.10">
    <property type="match status" value="1"/>
</dbReference>
<dbReference type="EMBL" id="CP014160">
    <property type="protein sequence ID" value="AMB94344.1"/>
    <property type="molecule type" value="Genomic_DNA"/>
</dbReference>
<feature type="binding site" evidence="6">
    <location>
        <position position="76"/>
    </location>
    <ligand>
        <name>S-adenosyl-L-methionine</name>
        <dbReference type="ChEBI" id="CHEBI:59789"/>
    </ligand>
</feature>
<dbReference type="Proteomes" id="UP000234239">
    <property type="component" value="Unassembled WGS sequence"/>
</dbReference>
<reference evidence="7 9" key="1">
    <citation type="journal article" date="2016" name="Genome Announc.">
        <title>Complete Genome Sequences of Aerococcus christensenii CCUG 28831T, Aerococcus sanguinicola CCUG 43001T, Aerococcus urinae CCUG 36881T, Aerococcus urinaeequi CCUG 28094T, Aerococcus urinaehominis CCUG 42038 BT, and Aerococcus viridans CCUG 4311T.</title>
        <authorList>
            <person name="Carkaci D."/>
            <person name="Dargis R."/>
            <person name="Nielsen X.C."/>
            <person name="Skovgaard O."/>
            <person name="Fuursted K."/>
            <person name="Christensen J.J."/>
        </authorList>
    </citation>
    <scope>NUCLEOTIDE SEQUENCE [LARGE SCALE GENOMIC DNA]</scope>
    <source>
        <strain evidence="7 9">CCUG43001</strain>
    </source>
</reference>
<reference evidence="8 10" key="3">
    <citation type="submission" date="2017-12" db="EMBL/GenBank/DDBJ databases">
        <title>Phylogenetic diversity of female urinary microbiome.</title>
        <authorList>
            <person name="Thomas-White K."/>
            <person name="Wolfe A.J."/>
        </authorList>
    </citation>
    <scope>NUCLEOTIDE SEQUENCE [LARGE SCALE GENOMIC DNA]</scope>
    <source>
        <strain evidence="8 10">UMB0139</strain>
    </source>
</reference>
<protein>
    <recommendedName>
        <fullName evidence="6">Ribosomal RNA large subunit methyltransferase H</fullName>
        <ecNumber evidence="6">2.1.1.177</ecNumber>
    </recommendedName>
    <alternativeName>
        <fullName evidence="6">23S rRNA (pseudouridine1915-N3)-methyltransferase</fullName>
    </alternativeName>
    <alternativeName>
        <fullName evidence="6">23S rRNA m3Psi1915 methyltransferase</fullName>
    </alternativeName>
    <alternativeName>
        <fullName evidence="6">rRNA (pseudouridine-N3-)-methyltransferase RlmH</fullName>
    </alternativeName>
</protein>
<comment type="subunit">
    <text evidence="6">Homodimer.</text>
</comment>
<comment type="function">
    <text evidence="6">Specifically methylates the pseudouridine at position 1915 (m3Psi1915) in 23S rRNA.</text>
</comment>
<keyword evidence="3 6" id="KW-0808">Transferase</keyword>